<evidence type="ECO:0000313" key="4">
    <source>
        <dbReference type="EMBL" id="UUX59509.1"/>
    </source>
</evidence>
<dbReference type="PRINTS" id="PR00455">
    <property type="entry name" value="HTHTETR"/>
</dbReference>
<evidence type="ECO:0000256" key="1">
    <source>
        <dbReference type="ARBA" id="ARBA00023125"/>
    </source>
</evidence>
<evidence type="ECO:0000259" key="3">
    <source>
        <dbReference type="PROSITE" id="PS50977"/>
    </source>
</evidence>
<accession>A0AA94XT40</accession>
<dbReference type="GO" id="GO:0003700">
    <property type="term" value="F:DNA-binding transcription factor activity"/>
    <property type="evidence" value="ECO:0007669"/>
    <property type="project" value="TreeGrafter"/>
</dbReference>
<proteinExistence type="predicted"/>
<dbReference type="GO" id="GO:0000976">
    <property type="term" value="F:transcription cis-regulatory region binding"/>
    <property type="evidence" value="ECO:0007669"/>
    <property type="project" value="TreeGrafter"/>
</dbReference>
<protein>
    <submittedName>
        <fullName evidence="4">TetR/AcrR family transcriptional regulator</fullName>
    </submittedName>
</protein>
<dbReference type="AlphaFoldDB" id="A0AA94XT40"/>
<keyword evidence="1 2" id="KW-0238">DNA-binding</keyword>
<dbReference type="InterPro" id="IPR036271">
    <property type="entry name" value="Tet_transcr_reg_TetR-rel_C_sf"/>
</dbReference>
<name>A0AA94XT40_9MICC</name>
<dbReference type="InterPro" id="IPR050109">
    <property type="entry name" value="HTH-type_TetR-like_transc_reg"/>
</dbReference>
<gene>
    <name evidence="4" type="ORF">NUH22_02380</name>
</gene>
<dbReference type="EMBL" id="CP102487">
    <property type="protein sequence ID" value="UUX59509.1"/>
    <property type="molecule type" value="Genomic_DNA"/>
</dbReference>
<evidence type="ECO:0000313" key="5">
    <source>
        <dbReference type="Proteomes" id="UP001060018"/>
    </source>
</evidence>
<dbReference type="PANTHER" id="PTHR30055:SF226">
    <property type="entry name" value="HTH-TYPE TRANSCRIPTIONAL REGULATOR PKSA"/>
    <property type="match status" value="1"/>
</dbReference>
<dbReference type="InterPro" id="IPR001647">
    <property type="entry name" value="HTH_TetR"/>
</dbReference>
<feature type="domain" description="HTH tetR-type" evidence="3">
    <location>
        <begin position="14"/>
        <end position="74"/>
    </location>
</feature>
<evidence type="ECO:0000256" key="2">
    <source>
        <dbReference type="PROSITE-ProRule" id="PRU00335"/>
    </source>
</evidence>
<dbReference type="Gene3D" id="1.10.10.60">
    <property type="entry name" value="Homeodomain-like"/>
    <property type="match status" value="1"/>
</dbReference>
<dbReference type="PANTHER" id="PTHR30055">
    <property type="entry name" value="HTH-TYPE TRANSCRIPTIONAL REGULATOR RUTR"/>
    <property type="match status" value="1"/>
</dbReference>
<dbReference type="Pfam" id="PF00440">
    <property type="entry name" value="TetR_N"/>
    <property type="match status" value="1"/>
</dbReference>
<dbReference type="RefSeq" id="WP_257745859.1">
    <property type="nucleotide sequence ID" value="NZ_CP102487.1"/>
</dbReference>
<reference evidence="4" key="1">
    <citation type="journal article" date="2022" name="Pest Manag. Sci.">
        <title>Glutamicibacter halophytocola-mediated host fitness of potato tuber moth on Solanaceae crops.</title>
        <authorList>
            <person name="Wang W."/>
            <person name="Xiao G."/>
            <person name="Du G."/>
            <person name="Chang L."/>
            <person name="Yang Y."/>
            <person name="Ye J."/>
            <person name="Chen B."/>
        </authorList>
    </citation>
    <scope>NUCLEOTIDE SEQUENCE</scope>
    <source>
        <strain evidence="4">S2</strain>
    </source>
</reference>
<organism evidence="4 5">
    <name type="scientific">Glutamicibacter halophytocola</name>
    <dbReference type="NCBI Taxonomy" id="1933880"/>
    <lineage>
        <taxon>Bacteria</taxon>
        <taxon>Bacillati</taxon>
        <taxon>Actinomycetota</taxon>
        <taxon>Actinomycetes</taxon>
        <taxon>Micrococcales</taxon>
        <taxon>Micrococcaceae</taxon>
        <taxon>Glutamicibacter</taxon>
    </lineage>
</organism>
<dbReference type="InterPro" id="IPR009057">
    <property type="entry name" value="Homeodomain-like_sf"/>
</dbReference>
<dbReference type="Proteomes" id="UP001060018">
    <property type="component" value="Chromosome"/>
</dbReference>
<feature type="DNA-binding region" description="H-T-H motif" evidence="2">
    <location>
        <begin position="37"/>
        <end position="56"/>
    </location>
</feature>
<dbReference type="PROSITE" id="PS50977">
    <property type="entry name" value="HTH_TETR_2"/>
    <property type="match status" value="1"/>
</dbReference>
<dbReference type="Gene3D" id="1.10.357.10">
    <property type="entry name" value="Tetracycline Repressor, domain 2"/>
    <property type="match status" value="1"/>
</dbReference>
<dbReference type="SUPFAM" id="SSF46689">
    <property type="entry name" value="Homeodomain-like"/>
    <property type="match status" value="1"/>
</dbReference>
<dbReference type="SUPFAM" id="SSF48498">
    <property type="entry name" value="Tetracyclin repressor-like, C-terminal domain"/>
    <property type="match status" value="1"/>
</dbReference>
<sequence length="203" mass="22301">MSTPASQRQRVRATDSKERIFEAAMTLLGTRAPEAVSVDQIAAAAGVSKGTVYYNFGSKDELISQILDFGAQKLMDELSRAAAGPQPYLALKHMVEFAMDFVASYPAFVQLWMQEQLRADDKSDFSTTTLHRQVTDVLLQVLERLVRLDEAEKFPVATTIFGAALFTARMRATGRADLARDQVISAVMLTVDGLLATRPHATS</sequence>